<organism evidence="1">
    <name type="scientific">hydrothermal vent metagenome</name>
    <dbReference type="NCBI Taxonomy" id="652676"/>
    <lineage>
        <taxon>unclassified sequences</taxon>
        <taxon>metagenomes</taxon>
        <taxon>ecological metagenomes</taxon>
    </lineage>
</organism>
<protein>
    <submittedName>
        <fullName evidence="1">Uncharacterized protein</fullName>
    </submittedName>
</protein>
<accession>A0A1W1CJ74</accession>
<name>A0A1W1CJ74_9ZZZZ</name>
<proteinExistence type="predicted"/>
<sequence length="89" mass="10409">MKTLITAILFLFLSTSLVASDNYKFDIYNVDAYNRSIPAISLAITPNNKSEFQFIFSYVSTLFNFKKPVQEYTMNDKYTNMQMSLNFKF</sequence>
<dbReference type="AlphaFoldDB" id="A0A1W1CJ74"/>
<dbReference type="EMBL" id="FPHK01000096">
    <property type="protein sequence ID" value="SFV65846.1"/>
    <property type="molecule type" value="Genomic_DNA"/>
</dbReference>
<gene>
    <name evidence="1" type="ORF">MNB_SM-6-251</name>
</gene>
<reference evidence="1" key="1">
    <citation type="submission" date="2016-10" db="EMBL/GenBank/DDBJ databases">
        <authorList>
            <person name="de Groot N.N."/>
        </authorList>
    </citation>
    <scope>NUCLEOTIDE SEQUENCE</scope>
</reference>
<evidence type="ECO:0000313" key="1">
    <source>
        <dbReference type="EMBL" id="SFV65846.1"/>
    </source>
</evidence>